<proteinExistence type="predicted"/>
<dbReference type="NCBIfam" id="TIGR00125">
    <property type="entry name" value="cyt_tran_rel"/>
    <property type="match status" value="1"/>
</dbReference>
<dbReference type="GO" id="GO:0033785">
    <property type="term" value="F:heptose 7-phosphate kinase activity"/>
    <property type="evidence" value="ECO:0007669"/>
    <property type="project" value="TreeGrafter"/>
</dbReference>
<dbReference type="GO" id="GO:0033786">
    <property type="term" value="F:heptose-1-phosphate adenylyltransferase activity"/>
    <property type="evidence" value="ECO:0007669"/>
    <property type="project" value="TreeGrafter"/>
</dbReference>
<evidence type="ECO:0000256" key="2">
    <source>
        <dbReference type="ARBA" id="ARBA00023277"/>
    </source>
</evidence>
<dbReference type="Pfam" id="PF00294">
    <property type="entry name" value="PfkB"/>
    <property type="match status" value="1"/>
</dbReference>
<dbReference type="Gene3D" id="3.40.1190.20">
    <property type="match status" value="1"/>
</dbReference>
<dbReference type="SUPFAM" id="SSF53613">
    <property type="entry name" value="Ribokinase-like"/>
    <property type="match status" value="1"/>
</dbReference>
<accession>A0A2M7GAV8</accession>
<dbReference type="Proteomes" id="UP000231019">
    <property type="component" value="Unassembled WGS sequence"/>
</dbReference>
<dbReference type="InterPro" id="IPR029056">
    <property type="entry name" value="Ribokinase-like"/>
</dbReference>
<evidence type="ECO:0008006" key="7">
    <source>
        <dbReference type="Google" id="ProtNLM"/>
    </source>
</evidence>
<dbReference type="InterPro" id="IPR011611">
    <property type="entry name" value="PfkB_dom"/>
</dbReference>
<evidence type="ECO:0000259" key="3">
    <source>
        <dbReference type="Pfam" id="PF00294"/>
    </source>
</evidence>
<feature type="domain" description="Carbohydrate kinase PfkB" evidence="3">
    <location>
        <begin position="333"/>
        <end position="440"/>
    </location>
</feature>
<name>A0A2M7GAV8_9BACT</name>
<dbReference type="PANTHER" id="PTHR46969">
    <property type="entry name" value="BIFUNCTIONAL PROTEIN HLDE"/>
    <property type="match status" value="1"/>
</dbReference>
<reference evidence="5 6" key="1">
    <citation type="submission" date="2017-09" db="EMBL/GenBank/DDBJ databases">
        <title>Depth-based differentiation of microbial function through sediment-hosted aquifers and enrichment of novel symbionts in the deep terrestrial subsurface.</title>
        <authorList>
            <person name="Probst A.J."/>
            <person name="Ladd B."/>
            <person name="Jarett J.K."/>
            <person name="Geller-Mcgrath D.E."/>
            <person name="Sieber C.M."/>
            <person name="Emerson J.B."/>
            <person name="Anantharaman K."/>
            <person name="Thomas B.C."/>
            <person name="Malmstrom R."/>
            <person name="Stieglmeier M."/>
            <person name="Klingl A."/>
            <person name="Woyke T."/>
            <person name="Ryan C.M."/>
            <person name="Banfield J.F."/>
        </authorList>
    </citation>
    <scope>NUCLEOTIDE SEQUENCE [LARGE SCALE GENOMIC DNA]</scope>
    <source>
        <strain evidence="5">CG17_big_fil_post_rev_8_21_14_2_50_48_46</strain>
    </source>
</reference>
<dbReference type="InterPro" id="IPR014729">
    <property type="entry name" value="Rossmann-like_a/b/a_fold"/>
</dbReference>
<feature type="domain" description="Cytidyltransferase-like" evidence="4">
    <location>
        <begin position="8"/>
        <end position="132"/>
    </location>
</feature>
<dbReference type="EMBL" id="PFFQ01000006">
    <property type="protein sequence ID" value="PIW19057.1"/>
    <property type="molecule type" value="Genomic_DNA"/>
</dbReference>
<evidence type="ECO:0000313" key="5">
    <source>
        <dbReference type="EMBL" id="PIW19057.1"/>
    </source>
</evidence>
<dbReference type="InterPro" id="IPR004821">
    <property type="entry name" value="Cyt_trans-like"/>
</dbReference>
<evidence type="ECO:0000313" key="6">
    <source>
        <dbReference type="Proteomes" id="UP000231019"/>
    </source>
</evidence>
<organism evidence="5 6">
    <name type="scientific">bacterium (Candidatus Blackallbacteria) CG17_big_fil_post_rev_8_21_14_2_50_48_46</name>
    <dbReference type="NCBI Taxonomy" id="2014261"/>
    <lineage>
        <taxon>Bacteria</taxon>
        <taxon>Candidatus Blackallbacteria</taxon>
    </lineage>
</organism>
<comment type="caution">
    <text evidence="5">The sequence shown here is derived from an EMBL/GenBank/DDBJ whole genome shotgun (WGS) entry which is preliminary data.</text>
</comment>
<keyword evidence="1" id="KW-0511">Multifunctional enzyme</keyword>
<dbReference type="Gene3D" id="3.40.50.620">
    <property type="entry name" value="HUPs"/>
    <property type="match status" value="1"/>
</dbReference>
<gene>
    <name evidence="5" type="ORF">COW36_02800</name>
</gene>
<dbReference type="AlphaFoldDB" id="A0A2M7GAV8"/>
<evidence type="ECO:0000256" key="1">
    <source>
        <dbReference type="ARBA" id="ARBA00023268"/>
    </source>
</evidence>
<dbReference type="GO" id="GO:0005829">
    <property type="term" value="C:cytosol"/>
    <property type="evidence" value="ECO:0007669"/>
    <property type="project" value="TreeGrafter"/>
</dbReference>
<sequence length="461" mass="51747">MNEQIVLCHGCFDVLHTGHIYHLEKAKALGTKLIVSITHEDFAKRKLRFSAEIRKHALESLSFVDQVIVVRDRTAETAILEVKPSFYVKGKEYEELELDPSGDIYREKTAVESVGGQLVFTDDEIHFSATKLKASNGPFKDISEAYDFRLADILSFIHDVSELKVCVIGETIIDRWTPVTAEGVSNKSTCPTALVKGSSQDQLGGAYVIASHLAGFVKQLDLITPDFRSVCELPLDERIHHRFYTQGHIIKERLYDPNLNTKIFEVKRYHLPEGYENSIDLEDYDVVIIADFGHQMISRQCAARLSGLTHSFLAVMAQTNSSNLGFNRIDKYPQAHLYCIDTKEMMLCLNLNEPVNWEHHLKEIQKYISFDQLLVTRGTDGAFHYNGEAIHSFPALSAQIVDPIGAGDAFFSLAALAGYLNYPPEKTLLLGSLAGAMNTQWLCNKYSIEPGMLIESAKKVI</sequence>
<evidence type="ECO:0000259" key="4">
    <source>
        <dbReference type="Pfam" id="PF01467"/>
    </source>
</evidence>
<dbReference type="PANTHER" id="PTHR46969:SF1">
    <property type="entry name" value="BIFUNCTIONAL PROTEIN HLDE"/>
    <property type="match status" value="1"/>
</dbReference>
<dbReference type="Pfam" id="PF01467">
    <property type="entry name" value="CTP_transf_like"/>
    <property type="match status" value="1"/>
</dbReference>
<dbReference type="SUPFAM" id="SSF52374">
    <property type="entry name" value="Nucleotidylyl transferase"/>
    <property type="match status" value="1"/>
</dbReference>
<keyword evidence="2" id="KW-0119">Carbohydrate metabolism</keyword>
<protein>
    <recommendedName>
        <fullName evidence="7">Cytidyltransferase</fullName>
    </recommendedName>
</protein>